<accession>A0AAI8VU27</accession>
<gene>
    <name evidence="2" type="ORF">KHLLAP_LOCUS11539</name>
</gene>
<evidence type="ECO:0000313" key="3">
    <source>
        <dbReference type="Proteomes" id="UP001295740"/>
    </source>
</evidence>
<feature type="region of interest" description="Disordered" evidence="1">
    <location>
        <begin position="1"/>
        <end position="171"/>
    </location>
</feature>
<dbReference type="AlphaFoldDB" id="A0AAI8VU27"/>
<evidence type="ECO:0000313" key="2">
    <source>
        <dbReference type="EMBL" id="CAJ2511071.1"/>
    </source>
</evidence>
<feature type="compositionally biased region" description="Low complexity" evidence="1">
    <location>
        <begin position="59"/>
        <end position="81"/>
    </location>
</feature>
<dbReference type="PANTHER" id="PTHR28052">
    <property type="entry name" value="UPF0545 PROTEIN C22ORF39"/>
    <property type="match status" value="1"/>
</dbReference>
<sequence length="309" mass="34121">MGWMWSSSPSTPKGNDGPVDAGQSKPAQAPAKASEPEYSDPEIAKFMAQIQAEFGGGNSSSSSSSSSQATAQQAQPARPAAVQESKPETRPAAAPNPATSSSNSSSSWSSLWSSAQQQEQPPPPTQASSSRLPASAPMITQRESASFSSLWEDAQSHSDQQPPTRLDPLSESLLPTTMSCRQAFDHAYHCNGLGGQWTSVYREGAVRSCSEQWDDFWFCMRTRAYTGAIKEEAIRDHYRQKELKKYGPGQPSSTDVWEPRTERLPPGAAFGVRYEMPDVSDEEWRRLEIERRRRVQQMLRAEEERASSR</sequence>
<keyword evidence="3" id="KW-1185">Reference proteome</keyword>
<dbReference type="InterPro" id="IPR021475">
    <property type="entry name" value="Pants/Emi1-like"/>
</dbReference>
<dbReference type="Proteomes" id="UP001295740">
    <property type="component" value="Unassembled WGS sequence"/>
</dbReference>
<dbReference type="Pfam" id="PF11326">
    <property type="entry name" value="PANTS-like"/>
    <property type="match status" value="1"/>
</dbReference>
<dbReference type="PANTHER" id="PTHR28052:SF1">
    <property type="entry name" value="UPF0545 PROTEIN C22ORF39"/>
    <property type="match status" value="1"/>
</dbReference>
<dbReference type="EMBL" id="CAUWAG010000018">
    <property type="protein sequence ID" value="CAJ2511071.1"/>
    <property type="molecule type" value="Genomic_DNA"/>
</dbReference>
<feature type="compositionally biased region" description="Low complexity" evidence="1">
    <location>
        <begin position="100"/>
        <end position="119"/>
    </location>
</feature>
<feature type="region of interest" description="Disordered" evidence="1">
    <location>
        <begin position="244"/>
        <end position="263"/>
    </location>
</feature>
<feature type="compositionally biased region" description="Polar residues" evidence="1">
    <location>
        <begin position="1"/>
        <end position="13"/>
    </location>
</feature>
<name>A0AAI8VU27_9PEZI</name>
<evidence type="ECO:0000256" key="1">
    <source>
        <dbReference type="SAM" id="MobiDB-lite"/>
    </source>
</evidence>
<proteinExistence type="predicted"/>
<protein>
    <submittedName>
        <fullName evidence="2">Uu.00g066960.m01.CDS01</fullName>
    </submittedName>
</protein>
<reference evidence="2" key="1">
    <citation type="submission" date="2023-10" db="EMBL/GenBank/DDBJ databases">
        <authorList>
            <person name="Hackl T."/>
        </authorList>
    </citation>
    <scope>NUCLEOTIDE SEQUENCE</scope>
</reference>
<comment type="caution">
    <text evidence="2">The sequence shown here is derived from an EMBL/GenBank/DDBJ whole genome shotgun (WGS) entry which is preliminary data.</text>
</comment>
<organism evidence="2 3">
    <name type="scientific">Anthostomella pinea</name>
    <dbReference type="NCBI Taxonomy" id="933095"/>
    <lineage>
        <taxon>Eukaryota</taxon>
        <taxon>Fungi</taxon>
        <taxon>Dikarya</taxon>
        <taxon>Ascomycota</taxon>
        <taxon>Pezizomycotina</taxon>
        <taxon>Sordariomycetes</taxon>
        <taxon>Xylariomycetidae</taxon>
        <taxon>Xylariales</taxon>
        <taxon>Xylariaceae</taxon>
        <taxon>Anthostomella</taxon>
    </lineage>
</organism>